<feature type="non-terminal residue" evidence="1">
    <location>
        <position position="112"/>
    </location>
</feature>
<dbReference type="Proteomes" id="UP000789405">
    <property type="component" value="Unassembled WGS sequence"/>
</dbReference>
<dbReference type="AlphaFoldDB" id="A0A9N9D3N8"/>
<reference evidence="1" key="1">
    <citation type="submission" date="2021-06" db="EMBL/GenBank/DDBJ databases">
        <authorList>
            <person name="Kallberg Y."/>
            <person name="Tangrot J."/>
            <person name="Rosling A."/>
        </authorList>
    </citation>
    <scope>NUCLEOTIDE SEQUENCE</scope>
    <source>
        <strain evidence="1">MA453B</strain>
    </source>
</reference>
<evidence type="ECO:0000313" key="2">
    <source>
        <dbReference type="Proteomes" id="UP000789405"/>
    </source>
</evidence>
<proteinExistence type="predicted"/>
<sequence>MSLQNFSNDEYAYLEESQLLPNEEYFYSLSKKSPLSFDKQYPLSLDKDPLLLDDDFSSNKLSIYSKPVSDEEFSESSTNSTQNTITEDILHEAEPQFQFSGKDMVKQKLFES</sequence>
<protein>
    <submittedName>
        <fullName evidence="1">18247_t:CDS:1</fullName>
    </submittedName>
</protein>
<organism evidence="1 2">
    <name type="scientific">Dentiscutata erythropus</name>
    <dbReference type="NCBI Taxonomy" id="1348616"/>
    <lineage>
        <taxon>Eukaryota</taxon>
        <taxon>Fungi</taxon>
        <taxon>Fungi incertae sedis</taxon>
        <taxon>Mucoromycota</taxon>
        <taxon>Glomeromycotina</taxon>
        <taxon>Glomeromycetes</taxon>
        <taxon>Diversisporales</taxon>
        <taxon>Gigasporaceae</taxon>
        <taxon>Dentiscutata</taxon>
    </lineage>
</organism>
<keyword evidence="2" id="KW-1185">Reference proteome</keyword>
<evidence type="ECO:0000313" key="1">
    <source>
        <dbReference type="EMBL" id="CAG8621871.1"/>
    </source>
</evidence>
<name>A0A9N9D3N8_9GLOM</name>
<comment type="caution">
    <text evidence="1">The sequence shown here is derived from an EMBL/GenBank/DDBJ whole genome shotgun (WGS) entry which is preliminary data.</text>
</comment>
<gene>
    <name evidence="1" type="ORF">DERYTH_LOCUS8681</name>
</gene>
<accession>A0A9N9D3N8</accession>
<dbReference type="EMBL" id="CAJVPY010004528">
    <property type="protein sequence ID" value="CAG8621871.1"/>
    <property type="molecule type" value="Genomic_DNA"/>
</dbReference>